<evidence type="ECO:0000313" key="3">
    <source>
        <dbReference type="Proteomes" id="UP001367508"/>
    </source>
</evidence>
<dbReference type="AlphaFoldDB" id="A0AAN9MXN2"/>
<dbReference type="Proteomes" id="UP001367508">
    <property type="component" value="Unassembled WGS sequence"/>
</dbReference>
<dbReference type="EMBL" id="JAYMYQ010000001">
    <property type="protein sequence ID" value="KAK7362935.1"/>
    <property type="molecule type" value="Genomic_DNA"/>
</dbReference>
<comment type="caution">
    <text evidence="2">The sequence shown here is derived from an EMBL/GenBank/DDBJ whole genome shotgun (WGS) entry which is preliminary data.</text>
</comment>
<feature type="transmembrane region" description="Helical" evidence="1">
    <location>
        <begin position="42"/>
        <end position="64"/>
    </location>
</feature>
<gene>
    <name evidence="2" type="ORF">VNO77_05060</name>
</gene>
<sequence>MRQNKRQNAKCKIAFEAKKENSETFPRNFPNSVLFQPFPAPFSFFSFSFSLFFFVATSTACLAAEKTNEK</sequence>
<organism evidence="2 3">
    <name type="scientific">Canavalia gladiata</name>
    <name type="common">Sword bean</name>
    <name type="synonym">Dolichos gladiatus</name>
    <dbReference type="NCBI Taxonomy" id="3824"/>
    <lineage>
        <taxon>Eukaryota</taxon>
        <taxon>Viridiplantae</taxon>
        <taxon>Streptophyta</taxon>
        <taxon>Embryophyta</taxon>
        <taxon>Tracheophyta</taxon>
        <taxon>Spermatophyta</taxon>
        <taxon>Magnoliopsida</taxon>
        <taxon>eudicotyledons</taxon>
        <taxon>Gunneridae</taxon>
        <taxon>Pentapetalae</taxon>
        <taxon>rosids</taxon>
        <taxon>fabids</taxon>
        <taxon>Fabales</taxon>
        <taxon>Fabaceae</taxon>
        <taxon>Papilionoideae</taxon>
        <taxon>50 kb inversion clade</taxon>
        <taxon>NPAAA clade</taxon>
        <taxon>indigoferoid/millettioid clade</taxon>
        <taxon>Phaseoleae</taxon>
        <taxon>Canavalia</taxon>
    </lineage>
</organism>
<name>A0AAN9MXN2_CANGL</name>
<proteinExistence type="predicted"/>
<keyword evidence="1" id="KW-1133">Transmembrane helix</keyword>
<keyword evidence="1" id="KW-0812">Transmembrane</keyword>
<reference evidence="2 3" key="1">
    <citation type="submission" date="2024-01" db="EMBL/GenBank/DDBJ databases">
        <title>The genomes of 5 underutilized Papilionoideae crops provide insights into root nodulation and disease resistanc.</title>
        <authorList>
            <person name="Jiang F."/>
        </authorList>
    </citation>
    <scope>NUCLEOTIDE SEQUENCE [LARGE SCALE GENOMIC DNA]</scope>
    <source>
        <strain evidence="2">LVBAO_FW01</strain>
        <tissue evidence="2">Leaves</tissue>
    </source>
</reference>
<protein>
    <recommendedName>
        <fullName evidence="4">Transmembrane protein</fullName>
    </recommendedName>
</protein>
<evidence type="ECO:0008006" key="4">
    <source>
        <dbReference type="Google" id="ProtNLM"/>
    </source>
</evidence>
<evidence type="ECO:0000256" key="1">
    <source>
        <dbReference type="SAM" id="Phobius"/>
    </source>
</evidence>
<accession>A0AAN9MXN2</accession>
<evidence type="ECO:0000313" key="2">
    <source>
        <dbReference type="EMBL" id="KAK7362935.1"/>
    </source>
</evidence>
<keyword evidence="3" id="KW-1185">Reference proteome</keyword>
<keyword evidence="1" id="KW-0472">Membrane</keyword>